<dbReference type="OrthoDB" id="361693at2759"/>
<accession>F6UP98</accession>
<reference evidence="6" key="3">
    <citation type="submission" date="2025-08" db="UniProtKB">
        <authorList>
            <consortium name="Ensembl"/>
        </authorList>
    </citation>
    <scope>IDENTIFICATION</scope>
</reference>
<dbReference type="GeneTree" id="ENSGT00390000014071"/>
<dbReference type="GO" id="GO:0005635">
    <property type="term" value="C:nuclear envelope"/>
    <property type="evidence" value="ECO:0000318"/>
    <property type="project" value="GO_Central"/>
</dbReference>
<dbReference type="GeneID" id="100187200"/>
<dbReference type="InterPro" id="IPR016024">
    <property type="entry name" value="ARM-type_fold"/>
</dbReference>
<dbReference type="Pfam" id="PF08389">
    <property type="entry name" value="Xpo1"/>
    <property type="match status" value="1"/>
</dbReference>
<dbReference type="Pfam" id="PF25758">
    <property type="entry name" value="TPR_IPO11"/>
    <property type="match status" value="1"/>
</dbReference>
<dbReference type="SUPFAM" id="SSF48371">
    <property type="entry name" value="ARM repeat"/>
    <property type="match status" value="1"/>
</dbReference>
<dbReference type="InterPro" id="IPR013598">
    <property type="entry name" value="Exportin-1/Importin-b-like"/>
</dbReference>
<keyword evidence="4" id="KW-0539">Nucleus</keyword>
<dbReference type="InterPro" id="IPR058669">
    <property type="entry name" value="TPR_IPO7/11-like"/>
</dbReference>
<dbReference type="Gene3D" id="1.25.10.10">
    <property type="entry name" value="Leucine-rich Repeat Variant"/>
    <property type="match status" value="1"/>
</dbReference>
<sequence>MQNWNELVETLRRASSQQAAEFDPASQLLKGYESQPGFHLALLKIALSPQITEIPVRWIAVLFLKNGIDRHWRTHGPSPISNEEKVAIREIIYECFNEPIQQIALQFAVIISKISRFDYPRQWQDLLPYLANEMQQQNPDSDVIRDNTILLTFRLFMKELASKRLPNDKKLFGQVCRQMFPCVFKSWERLTNQFMSDLQNRGQNSKNTSFNGQKLINILKSFRSIVPMLEAANSQQFFSSIVSSLSQILQLSQHFSSFETFQKLLILHSKILLDILELELENVNEFIRQAFTISKQCVLKYSGQRDLFEERFIVNCMNQIKILASNPENVAQFISCEDMHELLRCLIFYYLPLTSDDLECWDEDVEDFCSEEIGEIWKYNLRPSAEVLFLTILHCDPDKVIPMIMSALQSVNDKIKQESAESCDVTTLMQNDAVFSAVGLSANELFDCLNFEAWFMDNLLPYVKGLQNHPQGKIIHRRVLWLIDQWMGVKPPNDIRTTLYDFIIGSLSPDFNMAVRLMAATSLRQILDDFEFELDTFLPFRDRCTDGLHRLLHDSESGDTRMRVLHVLSFVIERLGSQVTSCMQQLASILPPIWATSESHNMLRCAVVTTLVNLVVGLRGESTNLHPFLLPVIHTCTDISSPAHVYLLIDGLDLWVAVVRNSIVMTTDLMQLFNNLFGLFDLSSESLKESFHLVECYATLGRSDFVNSEQCCQFANSLLSIITDVNDNCLGVVTQLVYTVIGIAPIETAKVFNAYIRDTLQCFLSQEYNGMLSLYRMLLLARLALRHPVAFWQILNDHTGEQFNQAAAYLFNMFSTWIDNAAEITHRKEIALAVLTLLDNYNEIEAVRSSLPNIISVAVHVLHDVCDEDHADSVVVTGNNDINEADWSDLHVKRETSLTRLDPVHVISLPNFTKTKLEIVANFLGGAATLDQVLNSSVDQQVLSGLKEFI</sequence>
<keyword evidence="7" id="KW-1185">Reference proteome</keyword>
<dbReference type="GO" id="GO:0031267">
    <property type="term" value="F:small GTPase binding"/>
    <property type="evidence" value="ECO:0007669"/>
    <property type="project" value="InterPro"/>
</dbReference>
<dbReference type="STRING" id="7719.ENSCINP00000013603"/>
<dbReference type="Pfam" id="PF03810">
    <property type="entry name" value="IBN_N"/>
    <property type="match status" value="1"/>
</dbReference>
<evidence type="ECO:0000313" key="6">
    <source>
        <dbReference type="Ensembl" id="ENSCINP00000013603.3"/>
    </source>
</evidence>
<dbReference type="AlphaFoldDB" id="F6UP98"/>
<dbReference type="EMBL" id="EAAA01002842">
    <property type="status" value="NOT_ANNOTATED_CDS"/>
    <property type="molecule type" value="Genomic_DNA"/>
</dbReference>
<comment type="similarity">
    <text evidence="2">Belongs to the importin beta family.</text>
</comment>
<organism evidence="6 7">
    <name type="scientific">Ciona intestinalis</name>
    <name type="common">Transparent sea squirt</name>
    <name type="synonym">Ascidia intestinalis</name>
    <dbReference type="NCBI Taxonomy" id="7719"/>
    <lineage>
        <taxon>Eukaryota</taxon>
        <taxon>Metazoa</taxon>
        <taxon>Chordata</taxon>
        <taxon>Tunicata</taxon>
        <taxon>Ascidiacea</taxon>
        <taxon>Phlebobranchia</taxon>
        <taxon>Cionidae</taxon>
        <taxon>Ciona</taxon>
    </lineage>
</organism>
<dbReference type="OMA" id="SFHYVFH"/>
<dbReference type="KEGG" id="cin:100187200"/>
<dbReference type="InParanoid" id="F6UP98"/>
<accession>A0A1W2W6F8</accession>
<dbReference type="RefSeq" id="XP_002125631.1">
    <property type="nucleotide sequence ID" value="XM_002125595.5"/>
</dbReference>
<evidence type="ECO:0000256" key="4">
    <source>
        <dbReference type="ARBA" id="ARBA00023242"/>
    </source>
</evidence>
<evidence type="ECO:0000256" key="3">
    <source>
        <dbReference type="ARBA" id="ARBA00022448"/>
    </source>
</evidence>
<dbReference type="InterPro" id="IPR001494">
    <property type="entry name" value="Importin-beta_N"/>
</dbReference>
<dbReference type="GO" id="GO:0005829">
    <property type="term" value="C:cytosol"/>
    <property type="evidence" value="ECO:0000318"/>
    <property type="project" value="GO_Central"/>
</dbReference>
<evidence type="ECO:0000256" key="1">
    <source>
        <dbReference type="ARBA" id="ARBA00004123"/>
    </source>
</evidence>
<reference evidence="6" key="2">
    <citation type="journal article" date="2008" name="Genome Biol.">
        <title>Improved genome assembly and evidence-based global gene model set for the chordate Ciona intestinalis: new insight into intron and operon populations.</title>
        <authorList>
            <person name="Satou Y."/>
            <person name="Mineta K."/>
            <person name="Ogasawara M."/>
            <person name="Sasakura Y."/>
            <person name="Shoguchi E."/>
            <person name="Ueno K."/>
            <person name="Yamada L."/>
            <person name="Matsumoto J."/>
            <person name="Wasserscheid J."/>
            <person name="Dewar K."/>
            <person name="Wiley G.B."/>
            <person name="Macmil S.L."/>
            <person name="Roe B.A."/>
            <person name="Zeller R.W."/>
            <person name="Hastings K.E."/>
            <person name="Lemaire P."/>
            <person name="Lindquist E."/>
            <person name="Endo T."/>
            <person name="Hotta K."/>
            <person name="Inaba K."/>
        </authorList>
    </citation>
    <scope>NUCLEOTIDE SEQUENCE [LARGE SCALE GENOMIC DNA]</scope>
    <source>
        <strain evidence="6">wild type</strain>
    </source>
</reference>
<dbReference type="Proteomes" id="UP000008144">
    <property type="component" value="Chromosome 9"/>
</dbReference>
<evidence type="ECO:0000256" key="2">
    <source>
        <dbReference type="ARBA" id="ARBA00007991"/>
    </source>
</evidence>
<dbReference type="SMART" id="SM00913">
    <property type="entry name" value="IBN_N"/>
    <property type="match status" value="1"/>
</dbReference>
<dbReference type="InterPro" id="IPR011989">
    <property type="entry name" value="ARM-like"/>
</dbReference>
<dbReference type="Ensembl" id="ENSCINT00000013603.3">
    <property type="protein sequence ID" value="ENSCINP00000013603.3"/>
    <property type="gene ID" value="ENSCING00000006626.3"/>
</dbReference>
<reference evidence="7" key="1">
    <citation type="journal article" date="2002" name="Science">
        <title>The draft genome of Ciona intestinalis: insights into chordate and vertebrate origins.</title>
        <authorList>
            <person name="Dehal P."/>
            <person name="Satou Y."/>
            <person name="Campbell R.K."/>
            <person name="Chapman J."/>
            <person name="Degnan B."/>
            <person name="De Tomaso A."/>
            <person name="Davidson B."/>
            <person name="Di Gregorio A."/>
            <person name="Gelpke M."/>
            <person name="Goodstein D.M."/>
            <person name="Harafuji N."/>
            <person name="Hastings K.E."/>
            <person name="Ho I."/>
            <person name="Hotta K."/>
            <person name="Huang W."/>
            <person name="Kawashima T."/>
            <person name="Lemaire P."/>
            <person name="Martinez D."/>
            <person name="Meinertzhagen I.A."/>
            <person name="Necula S."/>
            <person name="Nonaka M."/>
            <person name="Putnam N."/>
            <person name="Rash S."/>
            <person name="Saiga H."/>
            <person name="Satake M."/>
            <person name="Terry A."/>
            <person name="Yamada L."/>
            <person name="Wang H.G."/>
            <person name="Awazu S."/>
            <person name="Azumi K."/>
            <person name="Boore J."/>
            <person name="Branno M."/>
            <person name="Chin-Bow S."/>
            <person name="DeSantis R."/>
            <person name="Doyle S."/>
            <person name="Francino P."/>
            <person name="Keys D.N."/>
            <person name="Haga S."/>
            <person name="Hayashi H."/>
            <person name="Hino K."/>
            <person name="Imai K.S."/>
            <person name="Inaba K."/>
            <person name="Kano S."/>
            <person name="Kobayashi K."/>
            <person name="Kobayashi M."/>
            <person name="Lee B.I."/>
            <person name="Makabe K.W."/>
            <person name="Manohar C."/>
            <person name="Matassi G."/>
            <person name="Medina M."/>
            <person name="Mochizuki Y."/>
            <person name="Mount S."/>
            <person name="Morishita T."/>
            <person name="Miura S."/>
            <person name="Nakayama A."/>
            <person name="Nishizaka S."/>
            <person name="Nomoto H."/>
            <person name="Ohta F."/>
            <person name="Oishi K."/>
            <person name="Rigoutsos I."/>
            <person name="Sano M."/>
            <person name="Sasaki A."/>
            <person name="Sasakura Y."/>
            <person name="Shoguchi E."/>
            <person name="Shin-i T."/>
            <person name="Spagnuolo A."/>
            <person name="Stainier D."/>
            <person name="Suzuki M.M."/>
            <person name="Tassy O."/>
            <person name="Takatori N."/>
            <person name="Tokuoka M."/>
            <person name="Yagi K."/>
            <person name="Yoshizaki F."/>
            <person name="Wada S."/>
            <person name="Zhang C."/>
            <person name="Hyatt P.D."/>
            <person name="Larimer F."/>
            <person name="Detter C."/>
            <person name="Doggett N."/>
            <person name="Glavina T."/>
            <person name="Hawkins T."/>
            <person name="Richardson P."/>
            <person name="Lucas S."/>
            <person name="Kohara Y."/>
            <person name="Levine M."/>
            <person name="Satoh N."/>
            <person name="Rokhsar D.S."/>
        </authorList>
    </citation>
    <scope>NUCLEOTIDE SEQUENCE [LARGE SCALE GENOMIC DNA]</scope>
</reference>
<evidence type="ECO:0000313" key="7">
    <source>
        <dbReference type="Proteomes" id="UP000008144"/>
    </source>
</evidence>
<dbReference type="PANTHER" id="PTHR10997">
    <property type="entry name" value="IMPORTIN-7, 8, 11"/>
    <property type="match status" value="1"/>
</dbReference>
<dbReference type="FunCoup" id="F6UP98">
    <property type="interactions" value="256"/>
</dbReference>
<gene>
    <name evidence="6" type="primary">LOC100187200</name>
</gene>
<comment type="subcellular location">
    <subcellularLocation>
        <location evidence="1">Nucleus</location>
    </subcellularLocation>
</comment>
<keyword evidence="3" id="KW-0813">Transport</keyword>
<feature type="domain" description="Importin N-terminal" evidence="5">
    <location>
        <begin position="25"/>
        <end position="98"/>
    </location>
</feature>
<dbReference type="GO" id="GO:0006606">
    <property type="term" value="P:protein import into nucleus"/>
    <property type="evidence" value="ECO:0000318"/>
    <property type="project" value="GO_Central"/>
</dbReference>
<dbReference type="FunFam" id="1.25.10.10:FF:000362">
    <property type="entry name" value="Importin 11, putative"/>
    <property type="match status" value="1"/>
</dbReference>
<evidence type="ECO:0000259" key="5">
    <source>
        <dbReference type="PROSITE" id="PS50166"/>
    </source>
</evidence>
<dbReference type="PROSITE" id="PS50166">
    <property type="entry name" value="IMPORTIN_B_NT"/>
    <property type="match status" value="1"/>
</dbReference>
<reference evidence="6" key="4">
    <citation type="submission" date="2025-09" db="UniProtKB">
        <authorList>
            <consortium name="Ensembl"/>
        </authorList>
    </citation>
    <scope>IDENTIFICATION</scope>
</reference>
<protein>
    <submittedName>
        <fullName evidence="6">Importin-11-like</fullName>
    </submittedName>
</protein>
<dbReference type="PANTHER" id="PTHR10997:SF7">
    <property type="entry name" value="IMPORTIN-11"/>
    <property type="match status" value="1"/>
</dbReference>
<name>F6UP98_CIOIN</name>
<proteinExistence type="inferred from homology"/>
<dbReference type="HOGENOM" id="CLU_003886_0_0_1"/>